<sequence>MTEGNDGRHQTFASLDLLWQSGSPYVLPLSGSPWCEIRLDPQAHEVSLRTSYEQPEPDLARLSNVAFTTRVDGERDLAVISIHVDRSVQLAYGLLTEIADAVQLRNLALAAACSASVDRYRSVLSQRMSLSMHAEVGLFGELLVVEHLINTVGAEAAIGAWQGPLSEEHDFAFGDTHIEVKTTSTERREHVIAGLDQLVPVGEVPLLLLSVQITRASVETGSTLPGLVGRVRAAAAGHNTGLDERLSAAGWLIDDTDLYPTYWALRSAPRAYRVDEQFPAITTDRLGAVVPNFGLVSDVEYRVDVTALDHVELPSKLRGFGQTAQGEIQ</sequence>
<proteinExistence type="predicted"/>
<dbReference type="Proteomes" id="UP000617531">
    <property type="component" value="Unassembled WGS sequence"/>
</dbReference>
<comment type="caution">
    <text evidence="1">The sequence shown here is derived from an EMBL/GenBank/DDBJ whole genome shotgun (WGS) entry which is preliminary data.</text>
</comment>
<evidence type="ECO:0008006" key="3">
    <source>
        <dbReference type="Google" id="ProtNLM"/>
    </source>
</evidence>
<protein>
    <recommendedName>
        <fullName evidence="3">PD-(D/E)XK motif protein</fullName>
    </recommendedName>
</protein>
<organism evidence="1 2">
    <name type="scientific">Pseudolysinimonas yzui</name>
    <dbReference type="NCBI Taxonomy" id="2708254"/>
    <lineage>
        <taxon>Bacteria</taxon>
        <taxon>Bacillati</taxon>
        <taxon>Actinomycetota</taxon>
        <taxon>Actinomycetes</taxon>
        <taxon>Micrococcales</taxon>
        <taxon>Microbacteriaceae</taxon>
        <taxon>Pseudolysinimonas</taxon>
    </lineage>
</organism>
<dbReference type="AlphaFoldDB" id="A0A8J3GPL8"/>
<evidence type="ECO:0000313" key="1">
    <source>
        <dbReference type="EMBL" id="GHF11794.1"/>
    </source>
</evidence>
<dbReference type="InterPro" id="IPR025534">
    <property type="entry name" value="DUF4420"/>
</dbReference>
<reference evidence="1" key="2">
    <citation type="submission" date="2020-09" db="EMBL/GenBank/DDBJ databases">
        <authorList>
            <person name="Sun Q."/>
            <person name="Zhou Y."/>
        </authorList>
    </citation>
    <scope>NUCLEOTIDE SEQUENCE</scope>
    <source>
        <strain evidence="1">CGMCC 1.16548</strain>
    </source>
</reference>
<gene>
    <name evidence="1" type="ORF">GCM10011600_11430</name>
</gene>
<dbReference type="Pfam" id="PF14390">
    <property type="entry name" value="DUF4420"/>
    <property type="match status" value="1"/>
</dbReference>
<dbReference type="EMBL" id="BNAI01000001">
    <property type="protein sequence ID" value="GHF11794.1"/>
    <property type="molecule type" value="Genomic_DNA"/>
</dbReference>
<evidence type="ECO:0000313" key="2">
    <source>
        <dbReference type="Proteomes" id="UP000617531"/>
    </source>
</evidence>
<keyword evidence="2" id="KW-1185">Reference proteome</keyword>
<reference evidence="1" key="1">
    <citation type="journal article" date="2014" name="Int. J. Syst. Evol. Microbiol.">
        <title>Complete genome sequence of Corynebacterium casei LMG S-19264T (=DSM 44701T), isolated from a smear-ripened cheese.</title>
        <authorList>
            <consortium name="US DOE Joint Genome Institute (JGI-PGF)"/>
            <person name="Walter F."/>
            <person name="Albersmeier A."/>
            <person name="Kalinowski J."/>
            <person name="Ruckert C."/>
        </authorList>
    </citation>
    <scope>NUCLEOTIDE SEQUENCE</scope>
    <source>
        <strain evidence="1">CGMCC 1.16548</strain>
    </source>
</reference>
<accession>A0A8J3GPL8</accession>
<name>A0A8J3GPL8_9MICO</name>